<feature type="region of interest" description="Disordered" evidence="5">
    <location>
        <begin position="1177"/>
        <end position="1260"/>
    </location>
</feature>
<dbReference type="PROSITE" id="PS00012">
    <property type="entry name" value="PHOSPHOPANTETHEINE"/>
    <property type="match status" value="1"/>
</dbReference>
<dbReference type="InterPro" id="IPR020845">
    <property type="entry name" value="AMP-binding_CS"/>
</dbReference>
<keyword evidence="4" id="KW-0067">ATP-binding</keyword>
<protein>
    <submittedName>
        <fullName evidence="7">Peroxisome Long-Chain Acyl-CoA Synthetase</fullName>
    </submittedName>
</protein>
<feature type="compositionally biased region" description="Low complexity" evidence="5">
    <location>
        <begin position="1177"/>
        <end position="1192"/>
    </location>
</feature>
<feature type="compositionally biased region" description="Basic and acidic residues" evidence="5">
    <location>
        <begin position="1389"/>
        <end position="1409"/>
    </location>
</feature>
<proteinExistence type="predicted"/>
<dbReference type="PANTHER" id="PTHR43272:SF33">
    <property type="entry name" value="AMP-BINDING DOMAIN-CONTAINING PROTEIN-RELATED"/>
    <property type="match status" value="1"/>
</dbReference>
<dbReference type="Gene3D" id="3.40.50.720">
    <property type="entry name" value="NAD(P)-binding Rossmann-like Domain"/>
    <property type="match status" value="1"/>
</dbReference>
<evidence type="ECO:0000256" key="2">
    <source>
        <dbReference type="ARBA" id="ARBA00022553"/>
    </source>
</evidence>
<evidence type="ECO:0000313" key="7">
    <source>
        <dbReference type="EMBL" id="KAJ4458752.1"/>
    </source>
</evidence>
<dbReference type="PROSITE" id="PS50075">
    <property type="entry name" value="CARRIER"/>
    <property type="match status" value="1"/>
</dbReference>
<feature type="compositionally biased region" description="Low complexity" evidence="5">
    <location>
        <begin position="1222"/>
        <end position="1235"/>
    </location>
</feature>
<gene>
    <name evidence="7" type="ORF">PAPYR_5520</name>
</gene>
<comment type="caution">
    <text evidence="7">The sequence shown here is derived from an EMBL/GenBank/DDBJ whole genome shotgun (WGS) entry which is preliminary data.</text>
</comment>
<dbReference type="InterPro" id="IPR042099">
    <property type="entry name" value="ANL_N_sf"/>
</dbReference>
<dbReference type="InterPro" id="IPR000873">
    <property type="entry name" value="AMP-dep_synth/lig_dom"/>
</dbReference>
<sequence length="1425" mass="153349">MFRKLCSRSTTSLGPTVLPTVSPQDQELELLRALNFAEQHFGNHLRKLSQLMPHNPFLVIAHLTPGTFCALWSFPRPELVMADWACSRQAIPNTVLTVEADRDEIAYALENTESRTLMIEQALLPRLSDVFNSHHIPSLRVIVVIDAPTPEDLPPASSFPASCIVLPWSALLKPPQEVVAPVPRQPDDIYTVIFTSGSTGSPKGAVLTDRAFNHRTTGPVTASMPNPCVHISFAPLGHALERHMVAMVAMAGGQIGFARREREFLFEDLQSLGPTMLAQSPRFYLHIHQAFRGLLAARRSELEAALTEWRRQGMPPGGGGGGAGEEATYMGSKATSETRSGLPGMDEAASQDWTEELITQLATAQAESDIRPVLGPRIQALSVATAPTSDEVLAWIRRCWPQAIVTFPYGTTEVGSVTEHSYGALPGAQLRLEDVPELGYHTTDTPWPRGELQVRTATIASGYYRDPEATGPPAFIGSTATFATSLSDIPSPRGFARTATITIMFHRPTTHPHVTLSAANFTADGFFRTGDIVELVEGRRYKYIDRKKNCIKLSQGEFVALEKLEVAYQHSEWVGQICLYAQSTMDCVLAVVVPDQAHLLQALPSLAPDLAKEPPDRQYELLCAHPDLPRLILEDCARIARAKGFRPFEVPAGVVISKEVRTGRGLISLLCPLVRPFCAASQPFTAESGGLLTASLKPRRAAIATRFQTQLAALLGSNSQVTPAGSPTAPPELSALLALLDLPVPLRGVTPQTNVGSLGLDSLGLMRVVSRMKEHLGLTELPFSAAQLALMSFGELAATLDRLRGTPSTTEAASMPPGLSRLLSLLRQDWSRLDEADLRPGLVRRHIGRRPWIVLTGATGFLGPLVLERLLAATVKGALGKDGSCGLPGPLATAPETVPVMVTQNTKGNALVTLRERDMLCICSDAVMFVVGIPTSGGLNHPVLRTPVSLCAARRHFHLTHTATIELFVLGFQPVRCLAGDLEQHHWGLSAADWALLASRLAAVVHVGAHVNHMLSYESLRAPNVEGTLTAIELALAVQPSAALVYVSTMGIFGRQIPAESTPPFFTNRPEDALQNMGYAQSKGVGEHLVEVAQARWGLRTLVIRPPMIGPDSRTGFCNVPDVFIRMVRGCLALGCSFAEDDALYELVPGDFAALAVVEGLKCLMMAAAPTTGTGVQQKQQQQQEKQVQQERQQQREEVEQQPRQDLPLSEFSLPAHHGPPAADAAEATDEAVATTRKRARQAGGDEGPESPALPAGSRVHLHNPHCAPWSALMAQLAASSGRPLPQLPKATWLGRCREACARDEAHPLYPLLASLAASTAGSGGDVSFSWGAPAPGPECWVNLRQLMGDERMAACPPVAAPAYWRRLVEYLTDEDLMPPGPQPAGGAAHEEAGAAEKGRQATEEEVRGGAEAASLGGIGTAEVK</sequence>
<dbReference type="SUPFAM" id="SSF56801">
    <property type="entry name" value="Acetyl-CoA synthetase-like"/>
    <property type="match status" value="1"/>
</dbReference>
<dbReference type="Pfam" id="PF00501">
    <property type="entry name" value="AMP-binding"/>
    <property type="match status" value="1"/>
</dbReference>
<keyword evidence="3" id="KW-0547">Nucleotide-binding</keyword>
<feature type="compositionally biased region" description="Basic and acidic residues" evidence="5">
    <location>
        <begin position="1193"/>
        <end position="1203"/>
    </location>
</feature>
<feature type="region of interest" description="Disordered" evidence="5">
    <location>
        <begin position="1375"/>
        <end position="1425"/>
    </location>
</feature>
<feature type="domain" description="Carrier" evidence="6">
    <location>
        <begin position="726"/>
        <end position="804"/>
    </location>
</feature>
<accession>A0ABQ8UK03</accession>
<dbReference type="Pfam" id="PF00550">
    <property type="entry name" value="PP-binding"/>
    <property type="match status" value="1"/>
</dbReference>
<dbReference type="SUPFAM" id="SSF51735">
    <property type="entry name" value="NAD(P)-binding Rossmann-fold domains"/>
    <property type="match status" value="1"/>
</dbReference>
<dbReference type="Gene3D" id="3.40.50.12780">
    <property type="entry name" value="N-terminal domain of ligase-like"/>
    <property type="match status" value="1"/>
</dbReference>
<dbReference type="InterPro" id="IPR006162">
    <property type="entry name" value="Ppantetheine_attach_site"/>
</dbReference>
<dbReference type="InterPro" id="IPR036291">
    <property type="entry name" value="NAD(P)-bd_dom_sf"/>
</dbReference>
<dbReference type="Pfam" id="PF07993">
    <property type="entry name" value="NAD_binding_4"/>
    <property type="match status" value="1"/>
</dbReference>
<dbReference type="PROSITE" id="PS00455">
    <property type="entry name" value="AMP_BINDING"/>
    <property type="match status" value="1"/>
</dbReference>
<dbReference type="SUPFAM" id="SSF47336">
    <property type="entry name" value="ACP-like"/>
    <property type="match status" value="1"/>
</dbReference>
<evidence type="ECO:0000256" key="3">
    <source>
        <dbReference type="ARBA" id="ARBA00022741"/>
    </source>
</evidence>
<dbReference type="InterPro" id="IPR013120">
    <property type="entry name" value="FAR_NAD-bd"/>
</dbReference>
<evidence type="ECO:0000256" key="1">
    <source>
        <dbReference type="ARBA" id="ARBA00022450"/>
    </source>
</evidence>
<evidence type="ECO:0000313" key="8">
    <source>
        <dbReference type="Proteomes" id="UP001141327"/>
    </source>
</evidence>
<dbReference type="Proteomes" id="UP001141327">
    <property type="component" value="Unassembled WGS sequence"/>
</dbReference>
<keyword evidence="8" id="KW-1185">Reference proteome</keyword>
<name>A0ABQ8UK03_9EUKA</name>
<dbReference type="InterPro" id="IPR036736">
    <property type="entry name" value="ACP-like_sf"/>
</dbReference>
<dbReference type="PANTHER" id="PTHR43272">
    <property type="entry name" value="LONG-CHAIN-FATTY-ACID--COA LIGASE"/>
    <property type="match status" value="1"/>
</dbReference>
<dbReference type="InterPro" id="IPR009081">
    <property type="entry name" value="PP-bd_ACP"/>
</dbReference>
<evidence type="ECO:0000256" key="4">
    <source>
        <dbReference type="ARBA" id="ARBA00022840"/>
    </source>
</evidence>
<reference evidence="7" key="1">
    <citation type="journal article" date="2022" name="bioRxiv">
        <title>Genomics of Preaxostyla Flagellates Illuminates Evolutionary Transitions and the Path Towards Mitochondrial Loss.</title>
        <authorList>
            <person name="Novak L.V.F."/>
            <person name="Treitli S.C."/>
            <person name="Pyrih J."/>
            <person name="Halakuc P."/>
            <person name="Pipaliya S.V."/>
            <person name="Vacek V."/>
            <person name="Brzon O."/>
            <person name="Soukal P."/>
            <person name="Eme L."/>
            <person name="Dacks J.B."/>
            <person name="Karnkowska A."/>
            <person name="Elias M."/>
            <person name="Hampl V."/>
        </authorList>
    </citation>
    <scope>NUCLEOTIDE SEQUENCE</scope>
    <source>
        <strain evidence="7">RCP-MX</strain>
    </source>
</reference>
<organism evidence="7 8">
    <name type="scientific">Paratrimastix pyriformis</name>
    <dbReference type="NCBI Taxonomy" id="342808"/>
    <lineage>
        <taxon>Eukaryota</taxon>
        <taxon>Metamonada</taxon>
        <taxon>Preaxostyla</taxon>
        <taxon>Paratrimastigidae</taxon>
        <taxon>Paratrimastix</taxon>
    </lineage>
</organism>
<keyword evidence="1" id="KW-0596">Phosphopantetheine</keyword>
<dbReference type="EMBL" id="JAPMOS010000026">
    <property type="protein sequence ID" value="KAJ4458752.1"/>
    <property type="molecule type" value="Genomic_DNA"/>
</dbReference>
<evidence type="ECO:0000259" key="6">
    <source>
        <dbReference type="PROSITE" id="PS50075"/>
    </source>
</evidence>
<evidence type="ECO:0000256" key="5">
    <source>
        <dbReference type="SAM" id="MobiDB-lite"/>
    </source>
</evidence>
<keyword evidence="2" id="KW-0597">Phosphoprotein</keyword>